<evidence type="ECO:0000313" key="9">
    <source>
        <dbReference type="Proteomes" id="UP001369086"/>
    </source>
</evidence>
<evidence type="ECO:0000259" key="7">
    <source>
        <dbReference type="PROSITE" id="PS50888"/>
    </source>
</evidence>
<dbReference type="SUPFAM" id="SSF47459">
    <property type="entry name" value="HLH, helix-loop-helix DNA-binding domain"/>
    <property type="match status" value="1"/>
</dbReference>
<organism evidence="8 9">
    <name type="scientific">Huso huso</name>
    <name type="common">Beluga</name>
    <name type="synonym">Acipenser huso</name>
    <dbReference type="NCBI Taxonomy" id="61971"/>
    <lineage>
        <taxon>Eukaryota</taxon>
        <taxon>Metazoa</taxon>
        <taxon>Chordata</taxon>
        <taxon>Craniata</taxon>
        <taxon>Vertebrata</taxon>
        <taxon>Euteleostomi</taxon>
        <taxon>Actinopterygii</taxon>
        <taxon>Chondrostei</taxon>
        <taxon>Acipenseriformes</taxon>
        <taxon>Acipenseridae</taxon>
        <taxon>Huso</taxon>
    </lineage>
</organism>
<dbReference type="InterPro" id="IPR011598">
    <property type="entry name" value="bHLH_dom"/>
</dbReference>
<evidence type="ECO:0000256" key="3">
    <source>
        <dbReference type="ARBA" id="ARBA00023125"/>
    </source>
</evidence>
<keyword evidence="3" id="KW-0238">DNA-binding</keyword>
<comment type="caution">
    <text evidence="8">The sequence shown here is derived from an EMBL/GenBank/DDBJ whole genome shotgun (WGS) entry which is preliminary data.</text>
</comment>
<evidence type="ECO:0000256" key="1">
    <source>
        <dbReference type="ARBA" id="ARBA00022473"/>
    </source>
</evidence>
<gene>
    <name evidence="8" type="ORF">HHUSO_G23528</name>
</gene>
<reference evidence="8 9" key="1">
    <citation type="submission" date="2021-05" db="EMBL/GenBank/DDBJ databases">
        <authorList>
            <person name="Zahm M."/>
            <person name="Klopp C."/>
            <person name="Cabau C."/>
            <person name="Kuhl H."/>
            <person name="Suciu R."/>
            <person name="Ciorpac M."/>
            <person name="Holostenco D."/>
            <person name="Gessner J."/>
            <person name="Wuertz S."/>
            <person name="Hohne C."/>
            <person name="Stock M."/>
            <person name="Gislard M."/>
            <person name="Lluch J."/>
            <person name="Milhes M."/>
            <person name="Lampietro C."/>
            <person name="Lopez Roques C."/>
            <person name="Donnadieu C."/>
            <person name="Du K."/>
            <person name="Schartl M."/>
            <person name="Guiguen Y."/>
        </authorList>
    </citation>
    <scope>NUCLEOTIDE SEQUENCE [LARGE SCALE GENOMIC DNA]</scope>
    <source>
        <strain evidence="8">Hh-F2</strain>
        <tissue evidence="8">Blood</tissue>
    </source>
</reference>
<dbReference type="PANTHER" id="PTHR20937:SF6">
    <property type="entry name" value="MESODERM POSTERIOR PROTEIN 1"/>
    <property type="match status" value="1"/>
</dbReference>
<keyword evidence="2" id="KW-0805">Transcription regulation</keyword>
<evidence type="ECO:0000256" key="2">
    <source>
        <dbReference type="ARBA" id="ARBA00023015"/>
    </source>
</evidence>
<dbReference type="Pfam" id="PF00010">
    <property type="entry name" value="HLH"/>
    <property type="match status" value="1"/>
</dbReference>
<dbReference type="Gene3D" id="4.10.280.10">
    <property type="entry name" value="Helix-loop-helix DNA-binding domain"/>
    <property type="match status" value="1"/>
</dbReference>
<sequence length="221" mass="24677">MDSTASQLLLQNHRTVLVYNALLEQACGRSDSGYYSGSGSLSPASSIDSCCLSPPSLQCGARQEAYDCDTHFGSQVYPQQSLLLPVQTKRRSRSKYPGKKRQSASDREKLRMRDLTKALHHLRTYLPASVAPAGQTLTKIETLRLTIRYISNLSKQLGLSEEIPSQRRGADRSEGPQDDIQLQDCWHSNQPQQPDGNVSMELAMPYPLPALTMQSWEVCQY</sequence>
<feature type="compositionally biased region" description="Basic residues" evidence="6">
    <location>
        <begin position="88"/>
        <end position="102"/>
    </location>
</feature>
<feature type="region of interest" description="Disordered" evidence="6">
    <location>
        <begin position="87"/>
        <end position="109"/>
    </location>
</feature>
<accession>A0ABR0YX98</accession>
<name>A0ABR0YX98_HUSHU</name>
<proteinExistence type="predicted"/>
<dbReference type="InterPro" id="IPR036638">
    <property type="entry name" value="HLH_DNA-bd_sf"/>
</dbReference>
<protein>
    <submittedName>
        <fullName evidence="8">Mesoderm posterior protein 2-like</fullName>
    </submittedName>
</protein>
<keyword evidence="4" id="KW-0804">Transcription</keyword>
<evidence type="ECO:0000256" key="6">
    <source>
        <dbReference type="SAM" id="MobiDB-lite"/>
    </source>
</evidence>
<keyword evidence="9" id="KW-1185">Reference proteome</keyword>
<dbReference type="SMART" id="SM00353">
    <property type="entry name" value="HLH"/>
    <property type="match status" value="1"/>
</dbReference>
<dbReference type="PROSITE" id="PS50888">
    <property type="entry name" value="BHLH"/>
    <property type="match status" value="1"/>
</dbReference>
<evidence type="ECO:0000256" key="5">
    <source>
        <dbReference type="ARBA" id="ARBA00023242"/>
    </source>
</evidence>
<dbReference type="EMBL" id="JAHFZB010000022">
    <property type="protein sequence ID" value="KAK6477004.1"/>
    <property type="molecule type" value="Genomic_DNA"/>
</dbReference>
<feature type="domain" description="BHLH" evidence="7">
    <location>
        <begin position="99"/>
        <end position="153"/>
    </location>
</feature>
<dbReference type="InterPro" id="IPR040259">
    <property type="entry name" value="Mesogenin/MesP"/>
</dbReference>
<keyword evidence="1" id="KW-0217">Developmental protein</keyword>
<evidence type="ECO:0000256" key="4">
    <source>
        <dbReference type="ARBA" id="ARBA00023163"/>
    </source>
</evidence>
<dbReference type="PANTHER" id="PTHR20937">
    <property type="entry name" value="IP14615P"/>
    <property type="match status" value="1"/>
</dbReference>
<dbReference type="Proteomes" id="UP001369086">
    <property type="component" value="Unassembled WGS sequence"/>
</dbReference>
<evidence type="ECO:0000313" key="8">
    <source>
        <dbReference type="EMBL" id="KAK6477004.1"/>
    </source>
</evidence>
<keyword evidence="5" id="KW-0539">Nucleus</keyword>